<dbReference type="Proteomes" id="UP001500280">
    <property type="component" value="Unassembled WGS sequence"/>
</dbReference>
<proteinExistence type="predicted"/>
<keyword evidence="2" id="KW-1185">Reference proteome</keyword>
<dbReference type="PANTHER" id="PTHR21621">
    <property type="entry name" value="RIBOSOMAL PROTEIN S6 MODIFICATION PROTEIN"/>
    <property type="match status" value="1"/>
</dbReference>
<dbReference type="RefSeq" id="WP_344163864.1">
    <property type="nucleotide sequence ID" value="NZ_BAAANF010000027.1"/>
</dbReference>
<dbReference type="NCBIfam" id="TIGR04187">
    <property type="entry name" value="GRASP_SAV_5884"/>
    <property type="match status" value="1"/>
</dbReference>
<gene>
    <name evidence="1" type="primary">tgmB</name>
    <name evidence="1" type="ORF">GCM10009745_76540</name>
</gene>
<comment type="caution">
    <text evidence="1">The sequence shown here is derived from an EMBL/GenBank/DDBJ whole genome shotgun (WGS) entry which is preliminary data.</text>
</comment>
<reference evidence="1 2" key="1">
    <citation type="journal article" date="2019" name="Int. J. Syst. Evol. Microbiol.">
        <title>The Global Catalogue of Microorganisms (GCM) 10K type strain sequencing project: providing services to taxonomists for standard genome sequencing and annotation.</title>
        <authorList>
            <consortium name="The Broad Institute Genomics Platform"/>
            <consortium name="The Broad Institute Genome Sequencing Center for Infectious Disease"/>
            <person name="Wu L."/>
            <person name="Ma J."/>
        </authorList>
    </citation>
    <scope>NUCLEOTIDE SEQUENCE [LARGE SCALE GENOMIC DNA]</scope>
    <source>
        <strain evidence="1 2">JCM 14307</strain>
    </source>
</reference>
<dbReference type="Gene3D" id="3.30.470.20">
    <property type="entry name" value="ATP-grasp fold, B domain"/>
    <property type="match status" value="1"/>
</dbReference>
<dbReference type="InterPro" id="IPR026449">
    <property type="entry name" value="GRASP_SAV_5884"/>
</dbReference>
<dbReference type="SUPFAM" id="SSF56059">
    <property type="entry name" value="Glutathione synthetase ATP-binding domain-like"/>
    <property type="match status" value="1"/>
</dbReference>
<dbReference type="PANTHER" id="PTHR21621:SF0">
    <property type="entry name" value="BETA-CITRYLGLUTAMATE SYNTHASE B-RELATED"/>
    <property type="match status" value="1"/>
</dbReference>
<sequence>MVVLTGIDDPTSDVVIDELNARDVPVVRLDPAGVLIGDVELGAHYGDGVPSRLRTPTREMDLGAVRSVYYRRPSPYTAPKMLSDHDGRFATDQARHGMGGVLGSIRCRWVNHLWRSLEADFKPTQLSVAGVVGFDVPPTLVTNSLDEARTFAKAHGAVVYKPLHNSELHAPDGTPSVIWVGEVDAAELDEGVRSTLHLFQARVKKVADVRTTVIGNQVFSVRIDSPHLDWRRDYDSVKYTVVDTPTRVIDACHRYLEHFGLMFGAFDFGIREDDKGWAWYECNTGGQWHWLELETGLPMTAALADLLEIK</sequence>
<dbReference type="EMBL" id="BAAANF010000027">
    <property type="protein sequence ID" value="GAA1716698.1"/>
    <property type="molecule type" value="Genomic_DNA"/>
</dbReference>
<evidence type="ECO:0000313" key="1">
    <source>
        <dbReference type="EMBL" id="GAA1716698.1"/>
    </source>
</evidence>
<evidence type="ECO:0000313" key="2">
    <source>
        <dbReference type="Proteomes" id="UP001500280"/>
    </source>
</evidence>
<protein>
    <submittedName>
        <fullName evidence="1">ATP-grasp ribosomal peptide maturase</fullName>
    </submittedName>
</protein>
<accession>A0ABN2J2I7</accession>
<organism evidence="1 2">
    <name type="scientific">Kribbella yunnanensis</name>
    <dbReference type="NCBI Taxonomy" id="190194"/>
    <lineage>
        <taxon>Bacteria</taxon>
        <taxon>Bacillati</taxon>
        <taxon>Actinomycetota</taxon>
        <taxon>Actinomycetes</taxon>
        <taxon>Propionibacteriales</taxon>
        <taxon>Kribbellaceae</taxon>
        <taxon>Kribbella</taxon>
    </lineage>
</organism>
<name>A0ABN2J2I7_9ACTN</name>